<feature type="repeat" description="WD" evidence="3">
    <location>
        <begin position="6"/>
        <end position="47"/>
    </location>
</feature>
<gene>
    <name evidence="4" type="ORF">PIIN_11046</name>
</gene>
<dbReference type="PROSITE" id="PS50294">
    <property type="entry name" value="WD_REPEATS_REGION"/>
    <property type="match status" value="2"/>
</dbReference>
<dbReference type="STRING" id="1109443.G4U0G8"/>
<dbReference type="Gene3D" id="2.130.10.10">
    <property type="entry name" value="YVTN repeat-like/Quinoprotein amine dehydrogenase"/>
    <property type="match status" value="1"/>
</dbReference>
<dbReference type="eggNOG" id="KOG0266">
    <property type="taxonomic scope" value="Eukaryota"/>
</dbReference>
<comment type="caution">
    <text evidence="4">The sequence shown here is derived from an EMBL/GenBank/DDBJ whole genome shotgun (WGS) entry which is preliminary data.</text>
</comment>
<keyword evidence="5" id="KW-1185">Reference proteome</keyword>
<dbReference type="PANTHER" id="PTHR19848">
    <property type="entry name" value="WD40 REPEAT PROTEIN"/>
    <property type="match status" value="1"/>
</dbReference>
<evidence type="ECO:0000256" key="2">
    <source>
        <dbReference type="ARBA" id="ARBA00022737"/>
    </source>
</evidence>
<evidence type="ECO:0000256" key="1">
    <source>
        <dbReference type="ARBA" id="ARBA00022574"/>
    </source>
</evidence>
<dbReference type="SMART" id="SM00320">
    <property type="entry name" value="WD40"/>
    <property type="match status" value="2"/>
</dbReference>
<dbReference type="InterPro" id="IPR036322">
    <property type="entry name" value="WD40_repeat_dom_sf"/>
</dbReference>
<accession>G4U0G8</accession>
<sequence>SLGEPLRGHQGSVYAVGFSPDGSRIVSGSSDETIRLWDANTGQSLGEPLRGHHGLVTAVGFSPGGTRIISGSQDMTIQVWNNDTDADGDSLGQDYRELPGGSYLGIAIPGFMQCSLSQDGWVLSSGKRLFWVPPENRYGLRNPCLCLNIPTATSFRATKLDFTRFRCDLSWTNVRTDAHL</sequence>
<evidence type="ECO:0000313" key="4">
    <source>
        <dbReference type="EMBL" id="CCA77061.1"/>
    </source>
</evidence>
<keyword evidence="2" id="KW-0677">Repeat</keyword>
<dbReference type="InterPro" id="IPR019775">
    <property type="entry name" value="WD40_repeat_CS"/>
</dbReference>
<evidence type="ECO:0000256" key="3">
    <source>
        <dbReference type="PROSITE-ProRule" id="PRU00221"/>
    </source>
</evidence>
<dbReference type="AlphaFoldDB" id="G4U0G8"/>
<feature type="non-terminal residue" evidence="4">
    <location>
        <position position="1"/>
    </location>
</feature>
<dbReference type="PROSITE" id="PS50082">
    <property type="entry name" value="WD_REPEATS_2"/>
    <property type="match status" value="2"/>
</dbReference>
<dbReference type="PRINTS" id="PR00319">
    <property type="entry name" value="GPROTEINB"/>
</dbReference>
<dbReference type="Pfam" id="PF00400">
    <property type="entry name" value="WD40"/>
    <property type="match status" value="2"/>
</dbReference>
<dbReference type="HOGENOM" id="CLU_000288_57_19_1"/>
<dbReference type="EMBL" id="CAFZ01001230">
    <property type="protein sequence ID" value="CCA77061.1"/>
    <property type="molecule type" value="Genomic_DNA"/>
</dbReference>
<name>G4U0G8_SERID</name>
<reference evidence="4 5" key="1">
    <citation type="journal article" date="2011" name="PLoS Pathog.">
        <title>Endophytic Life Strategies Decoded by Genome and Transcriptome Analyses of the Mutualistic Root Symbiont Piriformospora indica.</title>
        <authorList>
            <person name="Zuccaro A."/>
            <person name="Lahrmann U."/>
            <person name="Guldener U."/>
            <person name="Langen G."/>
            <person name="Pfiffi S."/>
            <person name="Biedenkopf D."/>
            <person name="Wong P."/>
            <person name="Samans B."/>
            <person name="Grimm C."/>
            <person name="Basiewicz M."/>
            <person name="Murat C."/>
            <person name="Martin F."/>
            <person name="Kogel K.H."/>
        </authorList>
    </citation>
    <scope>NUCLEOTIDE SEQUENCE [LARGE SCALE GENOMIC DNA]</scope>
    <source>
        <strain evidence="4 5">DSM 11827</strain>
    </source>
</reference>
<keyword evidence="1 3" id="KW-0853">WD repeat</keyword>
<dbReference type="PANTHER" id="PTHR19848:SF8">
    <property type="entry name" value="F-BOX AND WD REPEAT DOMAIN CONTAINING 7"/>
    <property type="match status" value="1"/>
</dbReference>
<evidence type="ECO:0000313" key="5">
    <source>
        <dbReference type="Proteomes" id="UP000007148"/>
    </source>
</evidence>
<feature type="repeat" description="WD" evidence="3">
    <location>
        <begin position="49"/>
        <end position="81"/>
    </location>
</feature>
<dbReference type="Proteomes" id="UP000007148">
    <property type="component" value="Unassembled WGS sequence"/>
</dbReference>
<dbReference type="InParanoid" id="G4U0G8"/>
<dbReference type="SUPFAM" id="SSF50978">
    <property type="entry name" value="WD40 repeat-like"/>
    <property type="match status" value="1"/>
</dbReference>
<dbReference type="InterPro" id="IPR001680">
    <property type="entry name" value="WD40_rpt"/>
</dbReference>
<protein>
    <submittedName>
        <fullName evidence="4">Uncharacterized protein</fullName>
    </submittedName>
</protein>
<organism evidence="4 5">
    <name type="scientific">Serendipita indica (strain DSM 11827)</name>
    <name type="common">Root endophyte fungus</name>
    <name type="synonym">Piriformospora indica</name>
    <dbReference type="NCBI Taxonomy" id="1109443"/>
    <lineage>
        <taxon>Eukaryota</taxon>
        <taxon>Fungi</taxon>
        <taxon>Dikarya</taxon>
        <taxon>Basidiomycota</taxon>
        <taxon>Agaricomycotina</taxon>
        <taxon>Agaricomycetes</taxon>
        <taxon>Sebacinales</taxon>
        <taxon>Serendipitaceae</taxon>
        <taxon>Serendipita</taxon>
    </lineage>
</organism>
<dbReference type="InterPro" id="IPR001632">
    <property type="entry name" value="WD40_G-protein_beta-like"/>
</dbReference>
<proteinExistence type="predicted"/>
<dbReference type="OrthoDB" id="6262491at2759"/>
<dbReference type="PROSITE" id="PS00678">
    <property type="entry name" value="WD_REPEATS_1"/>
    <property type="match status" value="1"/>
</dbReference>
<dbReference type="InterPro" id="IPR015943">
    <property type="entry name" value="WD40/YVTN_repeat-like_dom_sf"/>
</dbReference>